<sequence length="170" mass="19577">HGYASSLPVYSETKRKSRTKRLHSNSRSTHNELEKNRRAHLRNCFERLKEIVPVQTDAPRHTTLGLLTNAKTYIGNLQEKEKRYDLQKENLSREQRYLARRLEQLQNRFRGKQRQDSTGSVVVSDHDSEKDEIDIVGYNSDSDERGLGSDLSNSDGGQTVMSRGELPLHL</sequence>
<reference evidence="9 10" key="1">
    <citation type="journal article" date="2017" name="PLoS Biol.">
        <title>The sea cucumber genome provides insights into morphological evolution and visceral regeneration.</title>
        <authorList>
            <person name="Zhang X."/>
            <person name="Sun L."/>
            <person name="Yuan J."/>
            <person name="Sun Y."/>
            <person name="Gao Y."/>
            <person name="Zhang L."/>
            <person name="Li S."/>
            <person name="Dai H."/>
            <person name="Hamel J.F."/>
            <person name="Liu C."/>
            <person name="Yu Y."/>
            <person name="Liu S."/>
            <person name="Lin W."/>
            <person name="Guo K."/>
            <person name="Jin S."/>
            <person name="Xu P."/>
            <person name="Storey K.B."/>
            <person name="Huan P."/>
            <person name="Zhang T."/>
            <person name="Zhou Y."/>
            <person name="Zhang J."/>
            <person name="Lin C."/>
            <person name="Li X."/>
            <person name="Xing L."/>
            <person name="Huo D."/>
            <person name="Sun M."/>
            <person name="Wang L."/>
            <person name="Mercier A."/>
            <person name="Li F."/>
            <person name="Yang H."/>
            <person name="Xiang J."/>
        </authorList>
    </citation>
    <scope>NUCLEOTIDE SEQUENCE [LARGE SCALE GENOMIC DNA]</scope>
    <source>
        <strain evidence="9">Shaxun</strain>
        <tissue evidence="9">Muscle</tissue>
    </source>
</reference>
<keyword evidence="4" id="KW-0804">Transcription</keyword>
<organism evidence="9 10">
    <name type="scientific">Stichopus japonicus</name>
    <name type="common">Sea cucumber</name>
    <dbReference type="NCBI Taxonomy" id="307972"/>
    <lineage>
        <taxon>Eukaryota</taxon>
        <taxon>Metazoa</taxon>
        <taxon>Echinodermata</taxon>
        <taxon>Eleutherozoa</taxon>
        <taxon>Echinozoa</taxon>
        <taxon>Holothuroidea</taxon>
        <taxon>Aspidochirotacea</taxon>
        <taxon>Aspidochirotida</taxon>
        <taxon>Stichopodidae</taxon>
        <taxon>Apostichopus</taxon>
    </lineage>
</organism>
<feature type="region of interest" description="Disordered" evidence="7">
    <location>
        <begin position="1"/>
        <end position="35"/>
    </location>
</feature>
<feature type="non-terminal residue" evidence="9">
    <location>
        <position position="1"/>
    </location>
</feature>
<evidence type="ECO:0000256" key="2">
    <source>
        <dbReference type="ARBA" id="ARBA00023015"/>
    </source>
</evidence>
<feature type="domain" description="BHLH" evidence="8">
    <location>
        <begin position="25"/>
        <end position="77"/>
    </location>
</feature>
<dbReference type="CDD" id="cd11401">
    <property type="entry name" value="bHLHzip_Mad"/>
    <property type="match status" value="1"/>
</dbReference>
<dbReference type="GO" id="GO:0000981">
    <property type="term" value="F:DNA-binding transcription factor activity, RNA polymerase II-specific"/>
    <property type="evidence" value="ECO:0007669"/>
    <property type="project" value="TreeGrafter"/>
</dbReference>
<protein>
    <submittedName>
        <fullName evidence="9">Putative max-interacting protein 1 isoform X2</fullName>
    </submittedName>
</protein>
<evidence type="ECO:0000313" key="9">
    <source>
        <dbReference type="EMBL" id="PIK52362.1"/>
    </source>
</evidence>
<dbReference type="SMART" id="SM00353">
    <property type="entry name" value="HLH"/>
    <property type="match status" value="1"/>
</dbReference>
<gene>
    <name evidence="9" type="ORF">BSL78_10730</name>
</gene>
<evidence type="ECO:0000256" key="7">
    <source>
        <dbReference type="SAM" id="MobiDB-lite"/>
    </source>
</evidence>
<keyword evidence="5" id="KW-0539">Nucleus</keyword>
<comment type="caution">
    <text evidence="9">The sequence shown here is derived from an EMBL/GenBank/DDBJ whole genome shotgun (WGS) entry which is preliminary data.</text>
</comment>
<dbReference type="InterPro" id="IPR036638">
    <property type="entry name" value="HLH_DNA-bd_sf"/>
</dbReference>
<dbReference type="GO" id="GO:0046983">
    <property type="term" value="F:protein dimerization activity"/>
    <property type="evidence" value="ECO:0007669"/>
    <property type="project" value="InterPro"/>
</dbReference>
<keyword evidence="10" id="KW-1185">Reference proteome</keyword>
<evidence type="ECO:0000259" key="8">
    <source>
        <dbReference type="PROSITE" id="PS50888"/>
    </source>
</evidence>
<evidence type="ECO:0000313" key="10">
    <source>
        <dbReference type="Proteomes" id="UP000230750"/>
    </source>
</evidence>
<dbReference type="AlphaFoldDB" id="A0A2G8KWL8"/>
<dbReference type="Proteomes" id="UP000230750">
    <property type="component" value="Unassembled WGS sequence"/>
</dbReference>
<feature type="region of interest" description="Disordered" evidence="7">
    <location>
        <begin position="108"/>
        <end position="170"/>
    </location>
</feature>
<feature type="coiled-coil region" evidence="6">
    <location>
        <begin position="74"/>
        <end position="108"/>
    </location>
</feature>
<name>A0A2G8KWL8_STIJA</name>
<accession>A0A2G8KWL8</accession>
<evidence type="ECO:0000256" key="3">
    <source>
        <dbReference type="ARBA" id="ARBA00023125"/>
    </source>
</evidence>
<proteinExistence type="predicted"/>
<dbReference type="SUPFAM" id="SSF47459">
    <property type="entry name" value="HLH, helix-loop-helix DNA-binding domain"/>
    <property type="match status" value="1"/>
</dbReference>
<feature type="compositionally biased region" description="Basic residues" evidence="7">
    <location>
        <begin position="15"/>
        <end position="24"/>
    </location>
</feature>
<dbReference type="Gene3D" id="4.10.280.10">
    <property type="entry name" value="Helix-loop-helix DNA-binding domain"/>
    <property type="match status" value="1"/>
</dbReference>
<dbReference type="PROSITE" id="PS50888">
    <property type="entry name" value="BHLH"/>
    <property type="match status" value="1"/>
</dbReference>
<evidence type="ECO:0000256" key="1">
    <source>
        <dbReference type="ARBA" id="ARBA00004123"/>
    </source>
</evidence>
<evidence type="ECO:0000256" key="4">
    <source>
        <dbReference type="ARBA" id="ARBA00023163"/>
    </source>
</evidence>
<evidence type="ECO:0000256" key="5">
    <source>
        <dbReference type="ARBA" id="ARBA00023242"/>
    </source>
</evidence>
<dbReference type="EMBL" id="MRZV01000331">
    <property type="protein sequence ID" value="PIK52362.1"/>
    <property type="molecule type" value="Genomic_DNA"/>
</dbReference>
<dbReference type="GO" id="GO:0000978">
    <property type="term" value="F:RNA polymerase II cis-regulatory region sequence-specific DNA binding"/>
    <property type="evidence" value="ECO:0007669"/>
    <property type="project" value="TreeGrafter"/>
</dbReference>
<dbReference type="PANTHER" id="PTHR11969">
    <property type="entry name" value="MAX DIMERIZATION, MAD"/>
    <property type="match status" value="1"/>
</dbReference>
<keyword evidence="2" id="KW-0805">Transcription regulation</keyword>
<evidence type="ECO:0000256" key="6">
    <source>
        <dbReference type="SAM" id="Coils"/>
    </source>
</evidence>
<comment type="subcellular location">
    <subcellularLocation>
        <location evidence="1">Nucleus</location>
    </subcellularLocation>
</comment>
<keyword evidence="3" id="KW-0238">DNA-binding</keyword>
<dbReference type="InterPro" id="IPR011598">
    <property type="entry name" value="bHLH_dom"/>
</dbReference>
<dbReference type="GO" id="GO:0005634">
    <property type="term" value="C:nucleus"/>
    <property type="evidence" value="ECO:0007669"/>
    <property type="project" value="UniProtKB-SubCell"/>
</dbReference>
<feature type="compositionally biased region" description="Low complexity" evidence="7">
    <location>
        <begin position="148"/>
        <end position="157"/>
    </location>
</feature>
<dbReference type="OrthoDB" id="5920083at2759"/>
<dbReference type="Pfam" id="PF00010">
    <property type="entry name" value="HLH"/>
    <property type="match status" value="1"/>
</dbReference>
<dbReference type="STRING" id="307972.A0A2G8KWL8"/>
<dbReference type="PANTHER" id="PTHR11969:SF54">
    <property type="entry name" value="MAD-LIKE PROTEIN 1"/>
    <property type="match status" value="1"/>
</dbReference>
<keyword evidence="6" id="KW-0175">Coiled coil</keyword>